<protein>
    <submittedName>
        <fullName evidence="3">Uncharacterized protein</fullName>
    </submittedName>
</protein>
<keyword evidence="4" id="KW-1185">Reference proteome</keyword>
<dbReference type="OrthoDB" id="10460810at2759"/>
<accession>A0A9W7GLI4</accession>
<evidence type="ECO:0000256" key="1">
    <source>
        <dbReference type="SAM" id="Coils"/>
    </source>
</evidence>
<evidence type="ECO:0000313" key="3">
    <source>
        <dbReference type="EMBL" id="GMI47924.1"/>
    </source>
</evidence>
<feature type="compositionally biased region" description="Basic and acidic residues" evidence="2">
    <location>
        <begin position="603"/>
        <end position="623"/>
    </location>
</feature>
<sequence length="637" mass="70569">MMGKYEEEMLTGDLYRQVQFAPTGNKQGNTHTAKDFVQKAKVLSSKVPDPEAWLFGSKAKPAPVPEVIIPAVETVEALPRVIAVNFDEQQHELGLRRDDSSELNSSADSLDLRRSFQDVLNQHRSPAPMAVNLKKDCSFESVSVGAEEEEEEDEKVDKEDKGEEVREDRFVRVTSANPFPPPTSMSPILRKSKSSVNKVPVPGPILVPTSSDEILQHLLLERRRSNSLATENESLRIVIENLKKQGEGDHLLEGGDSQNAAAGQTQTLIMENLRQANSVLQDKVKELAIMNNSFQDRLQEKERQMEQLGRQHAVTTDQLSGLSVQLEKLGEVNREGLLRENVLENLVTNLQVKLGSTKAELETGNEARREAGAKVDVEREEMNDKIQALTVQLGDVTKAKKLETAKLRREKAQLNGASASLESELAELKGRDERLVELESKFRTVTEENRALRETALRGEVEARRAVVEKEAELEALRAEHKSLSKKHQLVENSVKELKKELHRSKVQLDGVQEQSAGVQVNLKRFYEAEIRGLREELESLGVHVGGSGGGGAVRSSFQGELLGGDGFSDSEGSGGEEEDEEDEETNKNDTSGADEGGGEGEGEGKEKKGLFGFFRRESESQKRERRLSNALDMIPG</sequence>
<reference evidence="4" key="1">
    <citation type="journal article" date="2023" name="Commun. Biol.">
        <title>Genome analysis of Parmales, the sister group of diatoms, reveals the evolutionary specialization of diatoms from phago-mixotrophs to photoautotrophs.</title>
        <authorList>
            <person name="Ban H."/>
            <person name="Sato S."/>
            <person name="Yoshikawa S."/>
            <person name="Yamada K."/>
            <person name="Nakamura Y."/>
            <person name="Ichinomiya M."/>
            <person name="Sato N."/>
            <person name="Blanc-Mathieu R."/>
            <person name="Endo H."/>
            <person name="Kuwata A."/>
            <person name="Ogata H."/>
        </authorList>
    </citation>
    <scope>NUCLEOTIDE SEQUENCE [LARGE SCALE GENOMIC DNA]</scope>
</reference>
<feature type="compositionally biased region" description="Basic and acidic residues" evidence="2">
    <location>
        <begin position="155"/>
        <end position="166"/>
    </location>
</feature>
<name>A0A9W7GLI4_9STRA</name>
<dbReference type="Proteomes" id="UP001165065">
    <property type="component" value="Unassembled WGS sequence"/>
</dbReference>
<feature type="region of interest" description="Disordered" evidence="2">
    <location>
        <begin position="142"/>
        <end position="166"/>
    </location>
</feature>
<feature type="coiled-coil region" evidence="1">
    <location>
        <begin position="270"/>
        <end position="318"/>
    </location>
</feature>
<feature type="compositionally biased region" description="Acidic residues" evidence="2">
    <location>
        <begin position="575"/>
        <end position="585"/>
    </location>
</feature>
<evidence type="ECO:0000313" key="4">
    <source>
        <dbReference type="Proteomes" id="UP001165065"/>
    </source>
</evidence>
<proteinExistence type="predicted"/>
<dbReference type="AlphaFoldDB" id="A0A9W7GLI4"/>
<evidence type="ECO:0000256" key="2">
    <source>
        <dbReference type="SAM" id="MobiDB-lite"/>
    </source>
</evidence>
<gene>
    <name evidence="3" type="ORF">TrCOL_g4862</name>
</gene>
<feature type="region of interest" description="Disordered" evidence="2">
    <location>
        <begin position="552"/>
        <end position="637"/>
    </location>
</feature>
<comment type="caution">
    <text evidence="3">The sequence shown here is derived from an EMBL/GenBank/DDBJ whole genome shotgun (WGS) entry which is preliminary data.</text>
</comment>
<feature type="coiled-coil region" evidence="1">
    <location>
        <begin position="404"/>
        <end position="515"/>
    </location>
</feature>
<organism evidence="3 4">
    <name type="scientific">Triparma columacea</name>
    <dbReference type="NCBI Taxonomy" id="722753"/>
    <lineage>
        <taxon>Eukaryota</taxon>
        <taxon>Sar</taxon>
        <taxon>Stramenopiles</taxon>
        <taxon>Ochrophyta</taxon>
        <taxon>Bolidophyceae</taxon>
        <taxon>Parmales</taxon>
        <taxon>Triparmaceae</taxon>
        <taxon>Triparma</taxon>
    </lineage>
</organism>
<dbReference type="EMBL" id="BRYA01000365">
    <property type="protein sequence ID" value="GMI47924.1"/>
    <property type="molecule type" value="Genomic_DNA"/>
</dbReference>
<keyword evidence="1" id="KW-0175">Coiled coil</keyword>